<dbReference type="AlphaFoldDB" id="U7QNZ3"/>
<keyword evidence="4" id="KW-1185">Reference proteome</keyword>
<accession>U7QNZ3</accession>
<gene>
    <name evidence="3" type="ORF">M595_1895</name>
</gene>
<dbReference type="Pfam" id="PF05419">
    <property type="entry name" value="GUN4"/>
    <property type="match status" value="1"/>
</dbReference>
<comment type="caution">
    <text evidence="3">The sequence shown here is derived from an EMBL/GenBank/DDBJ whole genome shotgun (WGS) entry which is preliminary data.</text>
</comment>
<name>U7QNZ3_9CYAN</name>
<dbReference type="Proteomes" id="UP000017127">
    <property type="component" value="Unassembled WGS sequence"/>
</dbReference>
<dbReference type="PATRIC" id="fig|1348334.3.peg.1847"/>
<feature type="compositionally biased region" description="Polar residues" evidence="1">
    <location>
        <begin position="8"/>
        <end position="25"/>
    </location>
</feature>
<dbReference type="Gene3D" id="1.25.40.620">
    <property type="match status" value="1"/>
</dbReference>
<proteinExistence type="predicted"/>
<dbReference type="EMBL" id="AUZM01000014">
    <property type="protein sequence ID" value="ERT08121.1"/>
    <property type="molecule type" value="Genomic_DNA"/>
</dbReference>
<evidence type="ECO:0000259" key="2">
    <source>
        <dbReference type="Pfam" id="PF05419"/>
    </source>
</evidence>
<sequence length="221" mass="25168">MTDEERVQGNSAEASQADSLSVSNSDDSTALTLFSLSQRVEQLEEQLSRMALLLSDVYRYGKLRDLLAAQQWKEADIETTRVMLEIIGQSNHDNITPDDVIKFPCSSLCLLDQLWRTYSHDHFGFSRQQQIYVSEGGTDDISNIDLKVLEKVGDRLGWRDNNKWLDYDRLDFSSSAPLGCHPSNWWRSAYGAKMAVYFLARLMQCDVTSDVQLIAEDIENV</sequence>
<dbReference type="GO" id="GO:0046906">
    <property type="term" value="F:tetrapyrrole binding"/>
    <property type="evidence" value="ECO:0007669"/>
    <property type="project" value="TreeGrafter"/>
</dbReference>
<dbReference type="InterPro" id="IPR008629">
    <property type="entry name" value="GUN4-like"/>
</dbReference>
<evidence type="ECO:0000256" key="1">
    <source>
        <dbReference type="SAM" id="MobiDB-lite"/>
    </source>
</evidence>
<reference evidence="3 4" key="1">
    <citation type="journal article" date="2013" name="Front. Microbiol.">
        <title>Comparative genomic analyses of the cyanobacterium, Lyngbya aestuarii BL J, a powerful hydrogen producer.</title>
        <authorList>
            <person name="Kothari A."/>
            <person name="Vaughn M."/>
            <person name="Garcia-Pichel F."/>
        </authorList>
    </citation>
    <scope>NUCLEOTIDE SEQUENCE [LARGE SCALE GENOMIC DNA]</scope>
    <source>
        <strain evidence="3 4">BL J</strain>
    </source>
</reference>
<dbReference type="RefSeq" id="WP_023065711.1">
    <property type="nucleotide sequence ID" value="NZ_AUZM01000014.1"/>
</dbReference>
<dbReference type="SUPFAM" id="SSF140869">
    <property type="entry name" value="GUN4-like"/>
    <property type="match status" value="1"/>
</dbReference>
<feature type="domain" description="GUN4-like" evidence="2">
    <location>
        <begin position="58"/>
        <end position="189"/>
    </location>
</feature>
<dbReference type="OrthoDB" id="7915178at2"/>
<feature type="region of interest" description="Disordered" evidence="1">
    <location>
        <begin position="1"/>
        <end position="25"/>
    </location>
</feature>
<protein>
    <submittedName>
        <fullName evidence="3">GUN4-like family protein</fullName>
    </submittedName>
</protein>
<dbReference type="GO" id="GO:0030288">
    <property type="term" value="C:outer membrane-bounded periplasmic space"/>
    <property type="evidence" value="ECO:0007669"/>
    <property type="project" value="TreeGrafter"/>
</dbReference>
<evidence type="ECO:0000313" key="3">
    <source>
        <dbReference type="EMBL" id="ERT08121.1"/>
    </source>
</evidence>
<organism evidence="3 4">
    <name type="scientific">Lyngbya aestuarii BL J</name>
    <dbReference type="NCBI Taxonomy" id="1348334"/>
    <lineage>
        <taxon>Bacteria</taxon>
        <taxon>Bacillati</taxon>
        <taxon>Cyanobacteriota</taxon>
        <taxon>Cyanophyceae</taxon>
        <taxon>Oscillatoriophycideae</taxon>
        <taxon>Oscillatoriales</taxon>
        <taxon>Microcoleaceae</taxon>
        <taxon>Lyngbya</taxon>
    </lineage>
</organism>
<dbReference type="PANTHER" id="PTHR34800">
    <property type="entry name" value="TETRAPYRROLE-BINDING PROTEIN, CHLOROPLASTIC"/>
    <property type="match status" value="1"/>
</dbReference>
<dbReference type="Gene3D" id="1.10.10.1770">
    <property type="entry name" value="Gun4-like"/>
    <property type="match status" value="1"/>
</dbReference>
<evidence type="ECO:0000313" key="4">
    <source>
        <dbReference type="Proteomes" id="UP000017127"/>
    </source>
</evidence>
<dbReference type="InterPro" id="IPR037215">
    <property type="entry name" value="GUN4-like_sf"/>
</dbReference>
<dbReference type="CDD" id="cd16383">
    <property type="entry name" value="GUN4"/>
    <property type="match status" value="1"/>
</dbReference>
<dbReference type="PANTHER" id="PTHR34800:SF1">
    <property type="entry name" value="TETRAPYRROLE-BINDING PROTEIN, CHLOROPLASTIC"/>
    <property type="match status" value="1"/>
</dbReference>